<evidence type="ECO:0000313" key="6">
    <source>
        <dbReference type="EMBL" id="TQL48982.1"/>
    </source>
</evidence>
<protein>
    <recommendedName>
        <fullName evidence="1">D-inositol 3-phosphate glycosyltransferase</fullName>
    </recommendedName>
</protein>
<evidence type="ECO:0000256" key="3">
    <source>
        <dbReference type="ARBA" id="ARBA00022679"/>
    </source>
</evidence>
<dbReference type="Pfam" id="PF00534">
    <property type="entry name" value="Glycos_transf_1"/>
    <property type="match status" value="1"/>
</dbReference>
<feature type="domain" description="Glycosyltransferase subfamily 4-like N-terminal" evidence="5">
    <location>
        <begin position="12"/>
        <end position="99"/>
    </location>
</feature>
<dbReference type="InterPro" id="IPR028098">
    <property type="entry name" value="Glyco_trans_4-like_N"/>
</dbReference>
<gene>
    <name evidence="6" type="ORF">FB467_0045</name>
</gene>
<dbReference type="GO" id="GO:0016757">
    <property type="term" value="F:glycosyltransferase activity"/>
    <property type="evidence" value="ECO:0007669"/>
    <property type="project" value="UniProtKB-KW"/>
</dbReference>
<dbReference type="InterPro" id="IPR001296">
    <property type="entry name" value="Glyco_trans_1"/>
</dbReference>
<proteinExistence type="predicted"/>
<dbReference type="AlphaFoldDB" id="A0A542YLL9"/>
<feature type="domain" description="Glycosyl transferase family 1" evidence="4">
    <location>
        <begin position="165"/>
        <end position="333"/>
    </location>
</feature>
<dbReference type="Proteomes" id="UP000319516">
    <property type="component" value="Unassembled WGS sequence"/>
</dbReference>
<dbReference type="InterPro" id="IPR050194">
    <property type="entry name" value="Glycosyltransferase_grp1"/>
</dbReference>
<evidence type="ECO:0000256" key="2">
    <source>
        <dbReference type="ARBA" id="ARBA00022676"/>
    </source>
</evidence>
<evidence type="ECO:0000313" key="7">
    <source>
        <dbReference type="Proteomes" id="UP000319516"/>
    </source>
</evidence>
<dbReference type="PANTHER" id="PTHR45947">
    <property type="entry name" value="SULFOQUINOVOSYL TRANSFERASE SQD2"/>
    <property type="match status" value="1"/>
</dbReference>
<keyword evidence="2" id="KW-0328">Glycosyltransferase</keyword>
<evidence type="ECO:0000256" key="1">
    <source>
        <dbReference type="ARBA" id="ARBA00021292"/>
    </source>
</evidence>
<name>A0A542YLL9_9MICO</name>
<keyword evidence="7" id="KW-1185">Reference proteome</keyword>
<dbReference type="RefSeq" id="WP_141783298.1">
    <property type="nucleotide sequence ID" value="NZ_BAAAIK010000008.1"/>
</dbReference>
<dbReference type="Pfam" id="PF13439">
    <property type="entry name" value="Glyco_transf_4"/>
    <property type="match status" value="1"/>
</dbReference>
<dbReference type="OrthoDB" id="3861448at2"/>
<dbReference type="SUPFAM" id="SSF53756">
    <property type="entry name" value="UDP-Glycosyltransferase/glycogen phosphorylase"/>
    <property type="match status" value="1"/>
</dbReference>
<comment type="caution">
    <text evidence="6">The sequence shown here is derived from an EMBL/GenBank/DDBJ whole genome shotgun (WGS) entry which is preliminary data.</text>
</comment>
<dbReference type="GO" id="GO:1901137">
    <property type="term" value="P:carbohydrate derivative biosynthetic process"/>
    <property type="evidence" value="ECO:0007669"/>
    <property type="project" value="UniProtKB-ARBA"/>
</dbReference>
<dbReference type="Gene3D" id="3.40.50.2000">
    <property type="entry name" value="Glycogen Phosphorylase B"/>
    <property type="match status" value="2"/>
</dbReference>
<evidence type="ECO:0000259" key="5">
    <source>
        <dbReference type="Pfam" id="PF13439"/>
    </source>
</evidence>
<dbReference type="EMBL" id="VFOP01000001">
    <property type="protein sequence ID" value="TQL48982.1"/>
    <property type="molecule type" value="Genomic_DNA"/>
</dbReference>
<organism evidence="6 7">
    <name type="scientific">Ornithinicoccus hortensis</name>
    <dbReference type="NCBI Taxonomy" id="82346"/>
    <lineage>
        <taxon>Bacteria</taxon>
        <taxon>Bacillati</taxon>
        <taxon>Actinomycetota</taxon>
        <taxon>Actinomycetes</taxon>
        <taxon>Micrococcales</taxon>
        <taxon>Intrasporangiaceae</taxon>
        <taxon>Ornithinicoccus</taxon>
    </lineage>
</organism>
<reference evidence="6 7" key="1">
    <citation type="submission" date="2019-06" db="EMBL/GenBank/DDBJ databases">
        <title>Sequencing the genomes of 1000 actinobacteria strains.</title>
        <authorList>
            <person name="Klenk H.-P."/>
        </authorList>
    </citation>
    <scope>NUCLEOTIDE SEQUENCE [LARGE SCALE GENOMIC DNA]</scope>
    <source>
        <strain evidence="6 7">DSM 12335</strain>
    </source>
</reference>
<dbReference type="CDD" id="cd03801">
    <property type="entry name" value="GT4_PimA-like"/>
    <property type="match status" value="1"/>
</dbReference>
<accession>A0A542YLL9</accession>
<dbReference type="PANTHER" id="PTHR45947:SF3">
    <property type="entry name" value="SULFOQUINOVOSYL TRANSFERASE SQD2"/>
    <property type="match status" value="1"/>
</dbReference>
<evidence type="ECO:0000259" key="4">
    <source>
        <dbReference type="Pfam" id="PF00534"/>
    </source>
</evidence>
<sequence length="422" mass="46118">MKVLVYPHDLNIGGSQINAIEISRAVADLGHEVSIYGPSGTLVQQIRDLGIEYIPAPKPGRRPSKKVVSELRHHVKSRRIDILHGYEWPPILECLLASFGSNTTVTGTVMSMAVAPFLPHSVPTVVGTPQIAHVERQLGRDLVAVIEPPVDLVHNNPGIGLNTARFRAEHGIREDEMLIVCVSRLAAEMKREGLLAATRVCGRLSKDFPLRLVIVGDGAARDEIAYLADSYRNDISAPVILIGELSDPRVAYAAADVVLGMGGSALRAMAFAKPVIVQGEQGFWRTLSRESVETFLWTGWYGVGEGVEKGEETLTEQLERLIKNPQLREDLGRFSHSIVESKFSLRAAAKRQVEFYEYAAGAHGGSRRGRDITLNSVRFARYKAVRRLQKMMGTAAADDFNARTVVGNSLAGEDRAPLDGGL</sequence>
<keyword evidence="3 6" id="KW-0808">Transferase</keyword>